<dbReference type="PANTHER" id="PTHR30043">
    <property type="entry name" value="PHOSPHONATES TRANSPORT SYSTEM PERMEASE PROTEIN"/>
    <property type="match status" value="1"/>
</dbReference>
<feature type="transmembrane region" description="Helical" evidence="7">
    <location>
        <begin position="238"/>
        <end position="257"/>
    </location>
</feature>
<keyword evidence="3 7" id="KW-0813">Transport</keyword>
<comment type="similarity">
    <text evidence="7">Belongs to the binding-protein-dependent transport system permease family.</text>
</comment>
<comment type="subcellular location">
    <subcellularLocation>
        <location evidence="2">Cell envelope</location>
    </subcellularLocation>
    <subcellularLocation>
        <location evidence="7">Cell membrane</location>
        <topology evidence="7">Multi-pass membrane protein</topology>
    </subcellularLocation>
    <subcellularLocation>
        <location evidence="1">Membrane</location>
        <topology evidence="1">Multi-pass membrane protein</topology>
    </subcellularLocation>
</comment>
<dbReference type="OrthoDB" id="8557224at2"/>
<dbReference type="NCBIfam" id="TIGR01097">
    <property type="entry name" value="PhnE"/>
    <property type="match status" value="1"/>
</dbReference>
<evidence type="ECO:0000313" key="10">
    <source>
        <dbReference type="Proteomes" id="UP000199708"/>
    </source>
</evidence>
<feature type="domain" description="ABC transmembrane type-1" evidence="8">
    <location>
        <begin position="77"/>
        <end position="259"/>
    </location>
</feature>
<feature type="transmembrane region" description="Helical" evidence="7">
    <location>
        <begin position="20"/>
        <end position="37"/>
    </location>
</feature>
<evidence type="ECO:0000256" key="4">
    <source>
        <dbReference type="ARBA" id="ARBA00022692"/>
    </source>
</evidence>
<keyword evidence="10" id="KW-1185">Reference proteome</keyword>
<reference evidence="9 10" key="1">
    <citation type="submission" date="2016-10" db="EMBL/GenBank/DDBJ databases">
        <authorList>
            <person name="de Groot N.N."/>
        </authorList>
    </citation>
    <scope>NUCLEOTIDE SEQUENCE [LARGE SCALE GENOMIC DNA]</scope>
    <source>
        <strain evidence="9 10">ATCC BAA-466</strain>
    </source>
</reference>
<dbReference type="Gene3D" id="1.10.3720.10">
    <property type="entry name" value="MetI-like"/>
    <property type="match status" value="1"/>
</dbReference>
<dbReference type="InterPro" id="IPR035906">
    <property type="entry name" value="MetI-like_sf"/>
</dbReference>
<dbReference type="Pfam" id="PF00528">
    <property type="entry name" value="BPD_transp_1"/>
    <property type="match status" value="1"/>
</dbReference>
<feature type="transmembrane region" description="Helical" evidence="7">
    <location>
        <begin position="113"/>
        <end position="135"/>
    </location>
</feature>
<organism evidence="9 10">
    <name type="scientific">Facklamia miroungae</name>
    <dbReference type="NCBI Taxonomy" id="120956"/>
    <lineage>
        <taxon>Bacteria</taxon>
        <taxon>Bacillati</taxon>
        <taxon>Bacillota</taxon>
        <taxon>Bacilli</taxon>
        <taxon>Lactobacillales</taxon>
        <taxon>Aerococcaceae</taxon>
        <taxon>Facklamia</taxon>
    </lineage>
</organism>
<accession>A0A1G7UWQ4</accession>
<dbReference type="PANTHER" id="PTHR30043:SF8">
    <property type="entry name" value="ABC TRANSPORTER, PERMEASE PROTEIN CC0363, PUTATIVE-RELATED"/>
    <property type="match status" value="1"/>
</dbReference>
<dbReference type="GO" id="GO:0005886">
    <property type="term" value="C:plasma membrane"/>
    <property type="evidence" value="ECO:0007669"/>
    <property type="project" value="UniProtKB-SubCell"/>
</dbReference>
<dbReference type="InterPro" id="IPR005769">
    <property type="entry name" value="PhnE/PtxC"/>
</dbReference>
<feature type="transmembrane region" description="Helical" evidence="7">
    <location>
        <begin position="141"/>
        <end position="161"/>
    </location>
</feature>
<evidence type="ECO:0000256" key="2">
    <source>
        <dbReference type="ARBA" id="ARBA00004196"/>
    </source>
</evidence>
<dbReference type="CDD" id="cd06261">
    <property type="entry name" value="TM_PBP2"/>
    <property type="match status" value="1"/>
</dbReference>
<name>A0A1G7UWQ4_9LACT</name>
<keyword evidence="4 7" id="KW-0812">Transmembrane</keyword>
<keyword evidence="6 7" id="KW-0472">Membrane</keyword>
<evidence type="ECO:0000256" key="5">
    <source>
        <dbReference type="ARBA" id="ARBA00022989"/>
    </source>
</evidence>
<dbReference type="EMBL" id="FNCK01000012">
    <property type="protein sequence ID" value="SDG51170.1"/>
    <property type="molecule type" value="Genomic_DNA"/>
</dbReference>
<evidence type="ECO:0000256" key="7">
    <source>
        <dbReference type="RuleBase" id="RU363032"/>
    </source>
</evidence>
<dbReference type="InterPro" id="IPR000515">
    <property type="entry name" value="MetI-like"/>
</dbReference>
<keyword evidence="5 7" id="KW-1133">Transmembrane helix</keyword>
<dbReference type="GO" id="GO:0030313">
    <property type="term" value="C:cell envelope"/>
    <property type="evidence" value="ECO:0007669"/>
    <property type="project" value="UniProtKB-SubCell"/>
</dbReference>
<evidence type="ECO:0000313" key="9">
    <source>
        <dbReference type="EMBL" id="SDG51170.1"/>
    </source>
</evidence>
<feature type="transmembrane region" description="Helical" evidence="7">
    <location>
        <begin position="75"/>
        <end position="101"/>
    </location>
</feature>
<evidence type="ECO:0000256" key="3">
    <source>
        <dbReference type="ARBA" id="ARBA00022448"/>
    </source>
</evidence>
<dbReference type="RefSeq" id="WP_090290401.1">
    <property type="nucleotide sequence ID" value="NZ_FNCK01000012.1"/>
</dbReference>
<dbReference type="Proteomes" id="UP000199708">
    <property type="component" value="Unassembled WGS sequence"/>
</dbReference>
<evidence type="ECO:0000256" key="6">
    <source>
        <dbReference type="ARBA" id="ARBA00023136"/>
    </source>
</evidence>
<dbReference type="AlphaFoldDB" id="A0A1G7UWQ4"/>
<gene>
    <name evidence="9" type="ORF">SAMN05421791_11212</name>
</gene>
<evidence type="ECO:0000256" key="1">
    <source>
        <dbReference type="ARBA" id="ARBA00004141"/>
    </source>
</evidence>
<dbReference type="PROSITE" id="PS50928">
    <property type="entry name" value="ABC_TM1"/>
    <property type="match status" value="1"/>
</dbReference>
<evidence type="ECO:0000259" key="8">
    <source>
        <dbReference type="PROSITE" id="PS50928"/>
    </source>
</evidence>
<dbReference type="STRING" id="120956.SAMN05421791_11212"/>
<dbReference type="GO" id="GO:0015416">
    <property type="term" value="F:ABC-type phosphonate transporter activity"/>
    <property type="evidence" value="ECO:0007669"/>
    <property type="project" value="InterPro"/>
</dbReference>
<dbReference type="SUPFAM" id="SSF161098">
    <property type="entry name" value="MetI-like"/>
    <property type="match status" value="1"/>
</dbReference>
<sequence>MVDKINQMYETKDTQRWQALAWTLLVAGLVIWSASTINEVGIAKRGITFALSIIKGIVNPDRELLFNMTKQSVPYLLLETMAIAFLGTLVGAVFSFPLSFLASSKVVPVPVVVITRFLVMAIRTIPAFVYGLMFIRVTGPGPFAGVMTISVTSIGMLTKLFSEAIDDMDKSILEALDAAGCNTFEKIRCGIIPQLWSSLISTIIFRFDMNLRDASILGLVGGGGIGAPLKFAMSSNRWSQVGAILVGLVVLILVVEFSSSSIRKRLTNG</sequence>
<proteinExistence type="inferred from homology"/>
<protein>
    <submittedName>
        <fullName evidence="9">Phosphonate transport system permease protein</fullName>
    </submittedName>
</protein>